<dbReference type="Gene3D" id="1.10.530.10">
    <property type="match status" value="1"/>
</dbReference>
<sequence>MPSYKHSNFNKHGQNSHGQRKVVTTTTALATLFTLASGISQFKSTTAHTVKASTSKEPETGSSATLRVASNSSAATSTATSSSASSAADSGSTAAAATSDTTSSETSATSSSADSRQAASTATSDTDTVSDRSAAISANVPDSSSAATNSTNTPAASSADDNTTKPTTSSVSVNDTATTAATSSTATTSPASSATSSAATSTHNTASSGSVAVTTVSDATSLTTAKSSAAATYATTGVSQEVVAISATTATSTTVSQPVFSSTASLQAFIESIEDGAIAGWSEYGVLPSVTAAQAILESGWGKSSLSTLAHNLFGIKADASWTGSYVTYPTQEYVNGAYVTVNAKFREYATNSDSVQDHGAFLAENSRYSNIIGNTDYASVVNDLQSDGYATDPAYASSLLSIIQQYKLTALDTIAFNNETISGHPANSSSNSSSTNTATNGGTGTGPISTNVYYTVKSGDTLSAIADQYSTTVATLASLNSISNPNLIHVGDVLLVQRGTSSSTTTANTSSTSTTDTYYTVRSGDTLSAIAASYGTTVATLTSWNGISNANLIMVGQRLLVTKGATTTTATNTNSTSSTNGQNYTVKAGDTLSAIASKFGTTVNTIATLNGISNVNLIHVGQDLVISRGTTTSTSSTSTSTVTTSNTTHTSTGVTYTVKSGDTLSAIAAKYDTTVASLAASNGIRNANLITVGEQLKVRGGTTSTMTNNTTTTTYTVKSGDTLSAIATKYGTSVSRLASLNNITNTNLIIVGQNLRIK</sequence>
<feature type="compositionally biased region" description="Low complexity" evidence="5">
    <location>
        <begin position="427"/>
        <end position="441"/>
    </location>
</feature>
<evidence type="ECO:0000313" key="7">
    <source>
        <dbReference type="EMBL" id="KRL86327.1"/>
    </source>
</evidence>
<dbReference type="PANTHER" id="PTHR33734:SF22">
    <property type="entry name" value="MEMBRANE-BOUND LYTIC MUREIN TRANSGLYCOSYLASE D"/>
    <property type="match status" value="1"/>
</dbReference>
<dbReference type="SUPFAM" id="SSF54106">
    <property type="entry name" value="LysM domain"/>
    <property type="match status" value="5"/>
</dbReference>
<dbReference type="GO" id="GO:0031640">
    <property type="term" value="P:killing of cells of another organism"/>
    <property type="evidence" value="ECO:0007669"/>
    <property type="project" value="UniProtKB-KW"/>
</dbReference>
<dbReference type="Gene3D" id="2.10.70.40">
    <property type="entry name" value="peptidoglycan hydrolase"/>
    <property type="match status" value="1"/>
</dbReference>
<evidence type="ECO:0000256" key="4">
    <source>
        <dbReference type="ARBA" id="ARBA00032108"/>
    </source>
</evidence>
<dbReference type="GO" id="GO:0042742">
    <property type="term" value="P:defense response to bacterium"/>
    <property type="evidence" value="ECO:0007669"/>
    <property type="project" value="UniProtKB-KW"/>
</dbReference>
<dbReference type="PANTHER" id="PTHR33734">
    <property type="entry name" value="LYSM DOMAIN-CONTAINING GPI-ANCHORED PROTEIN 2"/>
    <property type="match status" value="1"/>
</dbReference>
<gene>
    <name evidence="7" type="ORF">FC50_GL000846</name>
</gene>
<reference evidence="7 8" key="1">
    <citation type="journal article" date="2015" name="Genome Announc.">
        <title>Expanding the biotechnology potential of lactobacilli through comparative genomics of 213 strains and associated genera.</title>
        <authorList>
            <person name="Sun Z."/>
            <person name="Harris H.M."/>
            <person name="McCann A."/>
            <person name="Guo C."/>
            <person name="Argimon S."/>
            <person name="Zhang W."/>
            <person name="Yang X."/>
            <person name="Jeffery I.B."/>
            <person name="Cooney J.C."/>
            <person name="Kagawa T.F."/>
            <person name="Liu W."/>
            <person name="Song Y."/>
            <person name="Salvetti E."/>
            <person name="Wrobel A."/>
            <person name="Rasinkangas P."/>
            <person name="Parkhill J."/>
            <person name="Rea M.C."/>
            <person name="O'Sullivan O."/>
            <person name="Ritari J."/>
            <person name="Douillard F.P."/>
            <person name="Paul Ross R."/>
            <person name="Yang R."/>
            <person name="Briner A.E."/>
            <person name="Felis G.E."/>
            <person name="de Vos W.M."/>
            <person name="Barrangou R."/>
            <person name="Klaenhammer T.R."/>
            <person name="Caufield P.W."/>
            <person name="Cui Y."/>
            <person name="Zhang H."/>
            <person name="O'Toole P.W."/>
        </authorList>
    </citation>
    <scope>NUCLEOTIDE SEQUENCE [LARGE SCALE GENOMIC DNA]</scope>
    <source>
        <strain evidence="7 8">DSM 15945</strain>
    </source>
</reference>
<keyword evidence="2" id="KW-0929">Antimicrobial</keyword>
<dbReference type="InterPro" id="IPR036779">
    <property type="entry name" value="LysM_dom_sf"/>
</dbReference>
<dbReference type="GO" id="GO:0008932">
    <property type="term" value="F:lytic endotransglycosylase activity"/>
    <property type="evidence" value="ECO:0007669"/>
    <property type="project" value="TreeGrafter"/>
</dbReference>
<dbReference type="InterPro" id="IPR018392">
    <property type="entry name" value="LysM"/>
</dbReference>
<proteinExistence type="inferred from homology"/>
<evidence type="ECO:0000313" key="8">
    <source>
        <dbReference type="Proteomes" id="UP000051922"/>
    </source>
</evidence>
<feature type="domain" description="LysM" evidence="6">
    <location>
        <begin position="583"/>
        <end position="627"/>
    </location>
</feature>
<evidence type="ECO:0000256" key="1">
    <source>
        <dbReference type="ARBA" id="ARBA00010266"/>
    </source>
</evidence>
<comment type="caution">
    <text evidence="7">The sequence shown here is derived from an EMBL/GenBank/DDBJ whole genome shotgun (WGS) entry which is preliminary data.</text>
</comment>
<dbReference type="AlphaFoldDB" id="A0A0R1TYW8"/>
<dbReference type="OrthoDB" id="37530at2"/>
<name>A0A0R1TYW8_9LACO</name>
<dbReference type="Gene3D" id="3.10.350.10">
    <property type="entry name" value="LysM domain"/>
    <property type="match status" value="5"/>
</dbReference>
<dbReference type="SMART" id="SM00257">
    <property type="entry name" value="LysM"/>
    <property type="match status" value="5"/>
</dbReference>
<dbReference type="CDD" id="cd00118">
    <property type="entry name" value="LysM"/>
    <property type="match status" value="5"/>
</dbReference>
<dbReference type="STRING" id="1423783.FC50_GL000846"/>
<protein>
    <recommendedName>
        <fullName evidence="4">Peptidoglycan hydrolase</fullName>
    </recommendedName>
</protein>
<dbReference type="GO" id="GO:0004040">
    <property type="term" value="F:amidase activity"/>
    <property type="evidence" value="ECO:0007669"/>
    <property type="project" value="InterPro"/>
</dbReference>
<dbReference type="Pfam" id="PF01832">
    <property type="entry name" value="Glucosaminidase"/>
    <property type="match status" value="1"/>
</dbReference>
<dbReference type="Pfam" id="PF01476">
    <property type="entry name" value="LysM"/>
    <property type="match status" value="5"/>
</dbReference>
<feature type="compositionally biased region" description="Low complexity" evidence="5">
    <location>
        <begin position="69"/>
        <end position="212"/>
    </location>
</feature>
<dbReference type="PROSITE" id="PS51782">
    <property type="entry name" value="LYSM"/>
    <property type="match status" value="5"/>
</dbReference>
<feature type="domain" description="LysM" evidence="6">
    <location>
        <begin position="453"/>
        <end position="497"/>
    </location>
</feature>
<organism evidence="7 8">
    <name type="scientific">Lacticaseibacillus pantheris DSM 15945 = JCM 12539 = NBRC 106106</name>
    <dbReference type="NCBI Taxonomy" id="1423783"/>
    <lineage>
        <taxon>Bacteria</taxon>
        <taxon>Bacillati</taxon>
        <taxon>Bacillota</taxon>
        <taxon>Bacilli</taxon>
        <taxon>Lactobacillales</taxon>
        <taxon>Lactobacillaceae</taxon>
        <taxon>Lacticaseibacillus</taxon>
    </lineage>
</organism>
<evidence type="ECO:0000259" key="6">
    <source>
        <dbReference type="PROSITE" id="PS51782"/>
    </source>
</evidence>
<feature type="region of interest" description="Disordered" evidence="5">
    <location>
        <begin position="44"/>
        <end position="212"/>
    </location>
</feature>
<feature type="compositionally biased region" description="Polar residues" evidence="5">
    <location>
        <begin position="44"/>
        <end position="53"/>
    </location>
</feature>
<evidence type="ECO:0000256" key="2">
    <source>
        <dbReference type="ARBA" id="ARBA00022529"/>
    </source>
</evidence>
<feature type="domain" description="LysM" evidence="6">
    <location>
        <begin position="655"/>
        <end position="699"/>
    </location>
</feature>
<evidence type="ECO:0000256" key="3">
    <source>
        <dbReference type="ARBA" id="ARBA00022638"/>
    </source>
</evidence>
<dbReference type="Proteomes" id="UP000051922">
    <property type="component" value="Unassembled WGS sequence"/>
</dbReference>
<dbReference type="EMBL" id="AZFJ01000045">
    <property type="protein sequence ID" value="KRL86327.1"/>
    <property type="molecule type" value="Genomic_DNA"/>
</dbReference>
<feature type="compositionally biased region" description="Polar residues" evidence="5">
    <location>
        <begin position="1"/>
        <end position="17"/>
    </location>
</feature>
<dbReference type="RefSeq" id="WP_156470997.1">
    <property type="nucleotide sequence ID" value="NZ_AZFJ01000045.1"/>
</dbReference>
<comment type="similarity">
    <text evidence="1">Belongs to the glycosyl hydrolase 73 family.</text>
</comment>
<dbReference type="SMART" id="SM00047">
    <property type="entry name" value="LYZ2"/>
    <property type="match status" value="1"/>
</dbReference>
<dbReference type="PATRIC" id="fig|1423783.4.peg.873"/>
<feature type="region of interest" description="Disordered" evidence="5">
    <location>
        <begin position="1"/>
        <end position="21"/>
    </location>
</feature>
<keyword evidence="8" id="KW-1185">Reference proteome</keyword>
<feature type="region of interest" description="Disordered" evidence="5">
    <location>
        <begin position="424"/>
        <end position="445"/>
    </location>
</feature>
<feature type="region of interest" description="Disordered" evidence="5">
    <location>
        <begin position="631"/>
        <end position="651"/>
    </location>
</feature>
<keyword evidence="3" id="KW-0081">Bacteriolytic enzyme</keyword>
<evidence type="ECO:0000256" key="5">
    <source>
        <dbReference type="SAM" id="MobiDB-lite"/>
    </source>
</evidence>
<dbReference type="InterPro" id="IPR002901">
    <property type="entry name" value="MGlyc_endo_b_GlcNAc-like_dom"/>
</dbReference>
<feature type="domain" description="LysM" evidence="6">
    <location>
        <begin position="518"/>
        <end position="562"/>
    </location>
</feature>
<accession>A0A0R1TYW8</accession>
<feature type="domain" description="LysM" evidence="6">
    <location>
        <begin position="714"/>
        <end position="758"/>
    </location>
</feature>